<keyword evidence="2" id="KW-1185">Reference proteome</keyword>
<sequence length="349" mass="38848">MLNPKTKGLFVDVSEFSILAARTSGYKIPIVIEELAEFPLSAEDSSVEIRDFFEQLVDFKGGGYFVSRTGVYPEGRFVRFYEAESANKAKDLNFLSGILQSEFNVDPAVNTVAILNARDGSDYDPQTSLSKRLVFCGAPAQAFQDAQDRLLDCGIYPERLELSTVTTLGGVSDYAHFNEIKSPILCFELTSQSANIFIINQGQVDVARPVPFGLDSIYPLLQRELGLKDETSARKLFFSNTFDFAEMGPKLLRRLTKELQASTGFYEVQTGQTIEKVFISVLPQNLAWVSKTVSDSLGLEILQPNLEKWLEGLKVTLGEGVEVSNLGPRWMGLFSLMGEFHLREEGESE</sequence>
<dbReference type="EMBL" id="JARXHW010000038">
    <property type="protein sequence ID" value="MDQ8208709.1"/>
    <property type="molecule type" value="Genomic_DNA"/>
</dbReference>
<gene>
    <name evidence="1" type="ORF">QEH52_14375</name>
</gene>
<proteinExistence type="predicted"/>
<evidence type="ECO:0000313" key="1">
    <source>
        <dbReference type="EMBL" id="MDQ8208709.1"/>
    </source>
</evidence>
<evidence type="ECO:0000313" key="2">
    <source>
        <dbReference type="Proteomes" id="UP001225316"/>
    </source>
</evidence>
<dbReference type="RefSeq" id="WP_308951361.1">
    <property type="nucleotide sequence ID" value="NZ_JARXHW010000038.1"/>
</dbReference>
<dbReference type="Proteomes" id="UP001225316">
    <property type="component" value="Unassembled WGS sequence"/>
</dbReference>
<dbReference type="Gene3D" id="3.30.420.40">
    <property type="match status" value="2"/>
</dbReference>
<reference evidence="1 2" key="1">
    <citation type="submission" date="2023-04" db="EMBL/GenBank/DDBJ databases">
        <title>A novel bacteria isolated from coastal sediment.</title>
        <authorList>
            <person name="Liu X.-J."/>
            <person name="Du Z.-J."/>
        </authorList>
    </citation>
    <scope>NUCLEOTIDE SEQUENCE [LARGE SCALE GENOMIC DNA]</scope>
    <source>
        <strain evidence="1 2">SDUM461003</strain>
    </source>
</reference>
<comment type="caution">
    <text evidence="1">The sequence shown here is derived from an EMBL/GenBank/DDBJ whole genome shotgun (WGS) entry which is preliminary data.</text>
</comment>
<organism evidence="1 2">
    <name type="scientific">Thalassobacterium maritimum</name>
    <dbReference type="NCBI Taxonomy" id="3041265"/>
    <lineage>
        <taxon>Bacteria</taxon>
        <taxon>Pseudomonadati</taxon>
        <taxon>Verrucomicrobiota</taxon>
        <taxon>Opitutia</taxon>
        <taxon>Puniceicoccales</taxon>
        <taxon>Coraliomargaritaceae</taxon>
        <taxon>Thalassobacterium</taxon>
    </lineage>
</organism>
<accession>A0ABU1AX23</accession>
<protein>
    <submittedName>
        <fullName evidence="1">Uncharacterized protein</fullName>
    </submittedName>
</protein>
<name>A0ABU1AX23_9BACT</name>